<dbReference type="PANTHER" id="PTHR33744">
    <property type="entry name" value="CARBOHYDRATE DIACID REGULATOR"/>
    <property type="match status" value="1"/>
</dbReference>
<dbReference type="PANTHER" id="PTHR33744:SF1">
    <property type="entry name" value="DNA-BINDING TRANSCRIPTIONAL ACTIVATOR ADER"/>
    <property type="match status" value="1"/>
</dbReference>
<dbReference type="InterPro" id="IPR042070">
    <property type="entry name" value="PucR_C-HTH_sf"/>
</dbReference>
<dbReference type="AlphaFoldDB" id="K6WYB1"/>
<evidence type="ECO:0000256" key="1">
    <source>
        <dbReference type="ARBA" id="ARBA00006754"/>
    </source>
</evidence>
<evidence type="ECO:0000313" key="4">
    <source>
        <dbReference type="EMBL" id="GAB91554.1"/>
    </source>
</evidence>
<feature type="domain" description="CdaR GGDEF-like" evidence="3">
    <location>
        <begin position="296"/>
        <end position="429"/>
    </location>
</feature>
<evidence type="ECO:0000313" key="5">
    <source>
        <dbReference type="Proteomes" id="UP000008363"/>
    </source>
</evidence>
<dbReference type="STRING" id="1108045.GORHZ_136_00170"/>
<dbReference type="RefSeq" id="WP_006335127.1">
    <property type="nucleotide sequence ID" value="NZ_BAHC01000136.1"/>
</dbReference>
<evidence type="ECO:0000259" key="3">
    <source>
        <dbReference type="Pfam" id="PF17853"/>
    </source>
</evidence>
<dbReference type="Proteomes" id="UP000008363">
    <property type="component" value="Unassembled WGS sequence"/>
</dbReference>
<dbReference type="InterPro" id="IPR009057">
    <property type="entry name" value="Homeodomain-like_sf"/>
</dbReference>
<dbReference type="Pfam" id="PF13556">
    <property type="entry name" value="HTH_30"/>
    <property type="match status" value="1"/>
</dbReference>
<dbReference type="InterPro" id="IPR041522">
    <property type="entry name" value="CdaR_GGDEF"/>
</dbReference>
<dbReference type="eggNOG" id="COG2508">
    <property type="taxonomic scope" value="Bacteria"/>
</dbReference>
<keyword evidence="5" id="KW-1185">Reference proteome</keyword>
<dbReference type="OrthoDB" id="8026818at2"/>
<name>K6WYB1_9ACTN</name>
<protein>
    <submittedName>
        <fullName evidence="4">Putative CdaR family transcriptional regulator</fullName>
    </submittedName>
</protein>
<sequence>MEPHPRLTLGGLLDETLMEGARVISDHADPAAPVTWALPFAEVMTRYDDLAATVVYARPESLAAKPTSMSSLAARGASAIIVDGPLPPAVTRDQIPAGLVVIEMGFPIGFSALNRLLAERTLTQEVHVMRYATHVHQSLAGLLHRGAGMTTLLREVSALSHSPALVFDARCDIVAANGLEKATLELVAGPLRDRLTGREDVRDHHDAATMTVETPDGEWTSTVAPIRLGKYFEGWVVILHRGDRPGDHDLAQHEVVATQATAIIGSEMLRQRSVEEAEERARGDFVQALVHGGFGTEYEMCTRAEYHDIDLDATFAVFATRALGSRADGAEPQADRTLLRLARYAASLLPHKDVRSYLAVLGDIVVVVRTVRGSTPAEIDDEVREYAVAMADDLTSRGHALSAVAYGAAAVGATQIRESYREARVALDIAARMHITGAVAYQDLRSFGVLEQIADTERSRQFTADVLGPIRLGTELHTILLAYLEHGGNVNAAARALNMHRNTMLSKLDRLSRAVGCDIRVPENQFTVWLALRLELLDSLGSSLAREMSYR</sequence>
<reference evidence="4 5" key="1">
    <citation type="submission" date="2012-08" db="EMBL/GenBank/DDBJ databases">
        <title>Whole genome shotgun sequence of Gordonia rhizosphera NBRC 16068.</title>
        <authorList>
            <person name="Takarada H."/>
            <person name="Isaki S."/>
            <person name="Hosoyama A."/>
            <person name="Tsuchikane K."/>
            <person name="Katsumata H."/>
            <person name="Baba S."/>
            <person name="Ohji S."/>
            <person name="Yamazaki S."/>
            <person name="Fujita N."/>
        </authorList>
    </citation>
    <scope>NUCLEOTIDE SEQUENCE [LARGE SCALE GENOMIC DNA]</scope>
    <source>
        <strain evidence="4 5">NBRC 16068</strain>
    </source>
</reference>
<dbReference type="InterPro" id="IPR051448">
    <property type="entry name" value="CdaR-like_regulators"/>
</dbReference>
<comment type="similarity">
    <text evidence="1">Belongs to the CdaR family.</text>
</comment>
<dbReference type="Pfam" id="PF17853">
    <property type="entry name" value="GGDEF_2"/>
    <property type="match status" value="1"/>
</dbReference>
<dbReference type="EMBL" id="BAHC01000136">
    <property type="protein sequence ID" value="GAB91554.1"/>
    <property type="molecule type" value="Genomic_DNA"/>
</dbReference>
<feature type="domain" description="PucR C-terminal helix-turn-helix" evidence="2">
    <location>
        <begin position="478"/>
        <end position="534"/>
    </location>
</feature>
<dbReference type="Gene3D" id="1.10.10.2840">
    <property type="entry name" value="PucR C-terminal helix-turn-helix domain"/>
    <property type="match status" value="1"/>
</dbReference>
<comment type="caution">
    <text evidence="4">The sequence shown here is derived from an EMBL/GenBank/DDBJ whole genome shotgun (WGS) entry which is preliminary data.</text>
</comment>
<evidence type="ECO:0000259" key="2">
    <source>
        <dbReference type="Pfam" id="PF13556"/>
    </source>
</evidence>
<dbReference type="InterPro" id="IPR025736">
    <property type="entry name" value="PucR_C-HTH_dom"/>
</dbReference>
<proteinExistence type="inferred from homology"/>
<gene>
    <name evidence="4" type="ORF">GORHZ_136_00170</name>
</gene>
<dbReference type="SUPFAM" id="SSF46689">
    <property type="entry name" value="Homeodomain-like"/>
    <property type="match status" value="1"/>
</dbReference>
<organism evidence="4 5">
    <name type="scientific">Gordonia rhizosphera NBRC 16068</name>
    <dbReference type="NCBI Taxonomy" id="1108045"/>
    <lineage>
        <taxon>Bacteria</taxon>
        <taxon>Bacillati</taxon>
        <taxon>Actinomycetota</taxon>
        <taxon>Actinomycetes</taxon>
        <taxon>Mycobacteriales</taxon>
        <taxon>Gordoniaceae</taxon>
        <taxon>Gordonia</taxon>
    </lineage>
</organism>
<accession>K6WYB1</accession>